<evidence type="ECO:0000313" key="2">
    <source>
        <dbReference type="EMBL" id="MDI2098210.1"/>
    </source>
</evidence>
<dbReference type="Pfam" id="PF08818">
    <property type="entry name" value="DUF1801"/>
    <property type="match status" value="1"/>
</dbReference>
<feature type="domain" description="YdhG-like" evidence="1">
    <location>
        <begin position="16"/>
        <end position="110"/>
    </location>
</feature>
<proteinExistence type="predicted"/>
<dbReference type="EMBL" id="JASATX010000001">
    <property type="protein sequence ID" value="MDI2098210.1"/>
    <property type="molecule type" value="Genomic_DNA"/>
</dbReference>
<protein>
    <submittedName>
        <fullName evidence="2">DUF1801 domain-containing protein</fullName>
    </submittedName>
</protein>
<organism evidence="2 3">
    <name type="scientific">Ruicaihuangia caeni</name>
    <dbReference type="NCBI Taxonomy" id="3042517"/>
    <lineage>
        <taxon>Bacteria</taxon>
        <taxon>Bacillati</taxon>
        <taxon>Actinomycetota</taxon>
        <taxon>Actinomycetes</taxon>
        <taxon>Micrococcales</taxon>
        <taxon>Microbacteriaceae</taxon>
        <taxon>Ruicaihuangia</taxon>
    </lineage>
</organism>
<sequence length="117" mass="12746">MGTIDDYVATLSDSDRAIIEHVYRVAREVAPDAEQGEGYGMPALTLHGKPLISVMRMKKHIGVYPYSADVVTAVSPELDGHPGIGLDKGTIRFQPENPIPDDAVRALVTARRAQLQH</sequence>
<dbReference type="RefSeq" id="WP_281487960.1">
    <property type="nucleotide sequence ID" value="NZ_JASATX010000001.1"/>
</dbReference>
<accession>A0AAW6T316</accession>
<dbReference type="SUPFAM" id="SSF159888">
    <property type="entry name" value="YdhG-like"/>
    <property type="match status" value="1"/>
</dbReference>
<dbReference type="AlphaFoldDB" id="A0AAW6T316"/>
<evidence type="ECO:0000259" key="1">
    <source>
        <dbReference type="Pfam" id="PF08818"/>
    </source>
</evidence>
<dbReference type="Proteomes" id="UP001321506">
    <property type="component" value="Unassembled WGS sequence"/>
</dbReference>
<name>A0AAW6T316_9MICO</name>
<reference evidence="2 3" key="1">
    <citation type="submission" date="2023-04" db="EMBL/GenBank/DDBJ databases">
        <title>Klugiella caeni sp. nov. isolated from the sludge of biochemical tank.</title>
        <authorList>
            <person name="Geng K."/>
        </authorList>
    </citation>
    <scope>NUCLEOTIDE SEQUENCE [LARGE SCALE GENOMIC DNA]</scope>
    <source>
        <strain evidence="2 3">YN-L-19</strain>
    </source>
</reference>
<dbReference type="InterPro" id="IPR014922">
    <property type="entry name" value="YdhG-like"/>
</dbReference>
<evidence type="ECO:0000313" key="3">
    <source>
        <dbReference type="Proteomes" id="UP001321506"/>
    </source>
</evidence>
<dbReference type="Gene3D" id="3.90.1150.200">
    <property type="match status" value="1"/>
</dbReference>
<keyword evidence="3" id="KW-1185">Reference proteome</keyword>
<comment type="caution">
    <text evidence="2">The sequence shown here is derived from an EMBL/GenBank/DDBJ whole genome shotgun (WGS) entry which is preliminary data.</text>
</comment>
<gene>
    <name evidence="2" type="ORF">QF206_04430</name>
</gene>